<dbReference type="Proteomes" id="UP000250235">
    <property type="component" value="Unassembled WGS sequence"/>
</dbReference>
<organism evidence="2 3">
    <name type="scientific">Dorcoceras hygrometricum</name>
    <dbReference type="NCBI Taxonomy" id="472368"/>
    <lineage>
        <taxon>Eukaryota</taxon>
        <taxon>Viridiplantae</taxon>
        <taxon>Streptophyta</taxon>
        <taxon>Embryophyta</taxon>
        <taxon>Tracheophyta</taxon>
        <taxon>Spermatophyta</taxon>
        <taxon>Magnoliopsida</taxon>
        <taxon>eudicotyledons</taxon>
        <taxon>Gunneridae</taxon>
        <taxon>Pentapetalae</taxon>
        <taxon>asterids</taxon>
        <taxon>lamiids</taxon>
        <taxon>Lamiales</taxon>
        <taxon>Gesneriaceae</taxon>
        <taxon>Didymocarpoideae</taxon>
        <taxon>Trichosporeae</taxon>
        <taxon>Loxocarpinae</taxon>
        <taxon>Dorcoceras</taxon>
    </lineage>
</organism>
<accession>A0A2Z7B429</accession>
<sequence length="245" mass="27424">MVFFKETQTVTYESRALFIEEFIKRLAAGDTPDAPYYHLGTREPNRSPQGRSAHQQLECRTETKPHATHLTYVVKIGSWPEDSLPVRGYFPSLLSRPYFSRTLPDLGIGGAKLDTLPTPSDLVFVAAAQAELIKEQQCTGSVKQFTTPKAEPMVAESTRTSAQITYPQKRKLCWLDDSDSRDVKSTAKSHRVSAPVARAEQMNTLVTAMLAKIRDVDWRKRSMPKIAPADKGKKVLYEKAKGNPV</sequence>
<evidence type="ECO:0000313" key="2">
    <source>
        <dbReference type="EMBL" id="KZV28760.1"/>
    </source>
</evidence>
<evidence type="ECO:0000256" key="1">
    <source>
        <dbReference type="SAM" id="MobiDB-lite"/>
    </source>
</evidence>
<keyword evidence="3" id="KW-1185">Reference proteome</keyword>
<feature type="compositionally biased region" description="Polar residues" evidence="1">
    <location>
        <begin position="46"/>
        <end position="55"/>
    </location>
</feature>
<reference evidence="2 3" key="1">
    <citation type="journal article" date="2015" name="Proc. Natl. Acad. Sci. U.S.A.">
        <title>The resurrection genome of Boea hygrometrica: A blueprint for survival of dehydration.</title>
        <authorList>
            <person name="Xiao L."/>
            <person name="Yang G."/>
            <person name="Zhang L."/>
            <person name="Yang X."/>
            <person name="Zhao S."/>
            <person name="Ji Z."/>
            <person name="Zhou Q."/>
            <person name="Hu M."/>
            <person name="Wang Y."/>
            <person name="Chen M."/>
            <person name="Xu Y."/>
            <person name="Jin H."/>
            <person name="Xiao X."/>
            <person name="Hu G."/>
            <person name="Bao F."/>
            <person name="Hu Y."/>
            <person name="Wan P."/>
            <person name="Li L."/>
            <person name="Deng X."/>
            <person name="Kuang T."/>
            <person name="Xiang C."/>
            <person name="Zhu J.K."/>
            <person name="Oliver M.J."/>
            <person name="He Y."/>
        </authorList>
    </citation>
    <scope>NUCLEOTIDE SEQUENCE [LARGE SCALE GENOMIC DNA]</scope>
    <source>
        <strain evidence="3">cv. XS01</strain>
    </source>
</reference>
<proteinExistence type="predicted"/>
<dbReference type="EMBL" id="KV010009">
    <property type="protein sequence ID" value="KZV28760.1"/>
    <property type="molecule type" value="Genomic_DNA"/>
</dbReference>
<name>A0A2Z7B429_9LAMI</name>
<feature type="region of interest" description="Disordered" evidence="1">
    <location>
        <begin position="35"/>
        <end position="58"/>
    </location>
</feature>
<dbReference type="AlphaFoldDB" id="A0A2Z7B429"/>
<evidence type="ECO:0000313" key="3">
    <source>
        <dbReference type="Proteomes" id="UP000250235"/>
    </source>
</evidence>
<gene>
    <name evidence="2" type="ORF">F511_29238</name>
</gene>
<protein>
    <submittedName>
        <fullName evidence="2">Uncharacterized protein</fullName>
    </submittedName>
</protein>